<evidence type="ECO:0000256" key="5">
    <source>
        <dbReference type="ARBA" id="ARBA00022553"/>
    </source>
</evidence>
<gene>
    <name evidence="19" type="ORF">BN948_01979</name>
</gene>
<dbReference type="InterPro" id="IPR016380">
    <property type="entry name" value="Sig_transdc_His_kin_NarX/NarQ"/>
</dbReference>
<evidence type="ECO:0000256" key="12">
    <source>
        <dbReference type="ARBA" id="ARBA00023012"/>
    </source>
</evidence>
<dbReference type="InterPro" id="IPR029095">
    <property type="entry name" value="NarX-like_N"/>
</dbReference>
<feature type="domain" description="Histidine kinase" evidence="17">
    <location>
        <begin position="436"/>
        <end position="628"/>
    </location>
</feature>
<dbReference type="Pfam" id="PF00672">
    <property type="entry name" value="HAMP"/>
    <property type="match status" value="1"/>
</dbReference>
<dbReference type="InterPro" id="IPR042295">
    <property type="entry name" value="NarX-like_N_sf"/>
</dbReference>
<dbReference type="InterPro" id="IPR029016">
    <property type="entry name" value="GAF-like_dom_sf"/>
</dbReference>
<dbReference type="Proteomes" id="UP000028878">
    <property type="component" value="Unassembled WGS sequence"/>
</dbReference>
<dbReference type="Gene3D" id="1.20.120.960">
    <property type="entry name" value="Histidine kinase NarX, sensor domain"/>
    <property type="match status" value="1"/>
</dbReference>
<evidence type="ECO:0000256" key="10">
    <source>
        <dbReference type="ARBA" id="ARBA00022840"/>
    </source>
</evidence>
<dbReference type="PROSITE" id="PS50109">
    <property type="entry name" value="HIS_KIN"/>
    <property type="match status" value="1"/>
</dbReference>
<keyword evidence="20" id="KW-1185">Reference proteome</keyword>
<keyword evidence="11 16" id="KW-1133">Transmembrane helix</keyword>
<keyword evidence="5" id="KW-0597">Phosphoprotein</keyword>
<evidence type="ECO:0000256" key="1">
    <source>
        <dbReference type="ARBA" id="ARBA00000085"/>
    </source>
</evidence>
<evidence type="ECO:0000256" key="11">
    <source>
        <dbReference type="ARBA" id="ARBA00022989"/>
    </source>
</evidence>
<dbReference type="InterPro" id="IPR003018">
    <property type="entry name" value="GAF"/>
</dbReference>
<dbReference type="GO" id="GO:0005886">
    <property type="term" value="C:plasma membrane"/>
    <property type="evidence" value="ECO:0007669"/>
    <property type="project" value="UniProtKB-SubCell"/>
</dbReference>
<keyword evidence="4 14" id="KW-0997">Cell inner membrane</keyword>
<evidence type="ECO:0000256" key="6">
    <source>
        <dbReference type="ARBA" id="ARBA00022679"/>
    </source>
</evidence>
<keyword evidence="8 14" id="KW-0547">Nucleotide-binding</keyword>
<dbReference type="Gene3D" id="1.20.5.1930">
    <property type="match status" value="1"/>
</dbReference>
<dbReference type="SUPFAM" id="SSF158472">
    <property type="entry name" value="HAMP domain-like"/>
    <property type="match status" value="1"/>
</dbReference>
<evidence type="ECO:0000313" key="19">
    <source>
        <dbReference type="EMBL" id="CDN87557.1"/>
    </source>
</evidence>
<dbReference type="GO" id="GO:0005524">
    <property type="term" value="F:ATP binding"/>
    <property type="evidence" value="ECO:0007669"/>
    <property type="project" value="UniProtKB-UniRule"/>
</dbReference>
<sequence length="637" mass="69687">MSFPARAWPRQLSTKFVLIALTMLLLALLSIGLTMWVTRQLEGGAAAVNEAGRLRMQAWRLVSAWQGGRDPVQVQALVAEVDDTLTLLSRGDPVRPLAVPWSDNSRQGFAAIERRWNALRPIWAASAAPGADLARLTADIDTLVERIDALVRAMESTMSRYTAVLNLFQFVMMAMAVAAAVVSLYVGQLFVIHPLKRLRAALRQVEAGDFSARVEVDSHREFAELAAGFNHMAQRLQGLYHGLELQVQAKTRDLEAKRARLAALYEVSSLIVEARSLDELARGFARKLRAVSGADAVAIRWSDEGTRRYLMLASDCLPEQLVEEEQCLEAGQCACGQPPATARTRVIPIATAEDRSLGGCAQAGFVSLVGVPIRHQERLLGELNLFYRHEVLLGEDDRGLYDALAGHLANAAENLRAQALLREAAVSDERGLLARELHDSIAQSLSFLKIQVSLLKSAMERGDPAAVPAIIQEIEAGVIESTHDVRELLVHFRTRTDGDNIEDALRTTLRKFERQSGLSAHLDVQGHGVPLPSDAQLQVLHVLQEALSNVRKHASASEVFLDVRRGPRWQFTVRDNGRGFATESLRDADTHVGLHIMRERAQRIGASVRVRSSPGGGTEVSLDVPAPAAAAEPQGIA</sequence>
<dbReference type="InterPro" id="IPR011712">
    <property type="entry name" value="Sig_transdc_His_kin_sub3_dim/P"/>
</dbReference>
<keyword evidence="10 14" id="KW-0067">ATP-binding</keyword>
<evidence type="ECO:0000256" key="15">
    <source>
        <dbReference type="SAM" id="MobiDB-lite"/>
    </source>
</evidence>
<dbReference type="PIRSF" id="PIRSF003167">
    <property type="entry name" value="STHK_NarX/NarQ"/>
    <property type="match status" value="1"/>
</dbReference>
<dbReference type="Gene3D" id="3.30.565.10">
    <property type="entry name" value="Histidine kinase-like ATPase, C-terminal domain"/>
    <property type="match status" value="1"/>
</dbReference>
<evidence type="ECO:0000256" key="3">
    <source>
        <dbReference type="ARBA" id="ARBA00022475"/>
    </source>
</evidence>
<dbReference type="Gene3D" id="3.30.450.40">
    <property type="match status" value="1"/>
</dbReference>
<dbReference type="InterPro" id="IPR003660">
    <property type="entry name" value="HAMP_dom"/>
</dbReference>
<dbReference type="PANTHER" id="PTHR24421:SF10">
    <property type="entry name" value="NITRATE_NITRITE SENSOR PROTEIN NARQ"/>
    <property type="match status" value="1"/>
</dbReference>
<evidence type="ECO:0000256" key="8">
    <source>
        <dbReference type="ARBA" id="ARBA00022741"/>
    </source>
</evidence>
<evidence type="ECO:0000256" key="16">
    <source>
        <dbReference type="SAM" id="Phobius"/>
    </source>
</evidence>
<dbReference type="GO" id="GO:0000155">
    <property type="term" value="F:phosphorelay sensor kinase activity"/>
    <property type="evidence" value="ECO:0007669"/>
    <property type="project" value="UniProtKB-UniRule"/>
</dbReference>
<dbReference type="PANTHER" id="PTHR24421">
    <property type="entry name" value="NITRATE/NITRITE SENSOR PROTEIN NARX-RELATED"/>
    <property type="match status" value="1"/>
</dbReference>
<evidence type="ECO:0000259" key="18">
    <source>
        <dbReference type="PROSITE" id="PS50885"/>
    </source>
</evidence>
<dbReference type="SMART" id="SM00387">
    <property type="entry name" value="HATPase_c"/>
    <property type="match status" value="1"/>
</dbReference>
<dbReference type="Pfam" id="PF01590">
    <property type="entry name" value="GAF"/>
    <property type="match status" value="1"/>
</dbReference>
<evidence type="ECO:0000256" key="4">
    <source>
        <dbReference type="ARBA" id="ARBA00022519"/>
    </source>
</evidence>
<dbReference type="SMART" id="SM00304">
    <property type="entry name" value="HAMP"/>
    <property type="match status" value="1"/>
</dbReference>
<name>A0A1L1PKV2_HYDIT</name>
<dbReference type="Pfam" id="PF07730">
    <property type="entry name" value="HisKA_3"/>
    <property type="match status" value="1"/>
</dbReference>
<keyword evidence="13 14" id="KW-0472">Membrane</keyword>
<dbReference type="Pfam" id="PF02518">
    <property type="entry name" value="HATPase_c"/>
    <property type="match status" value="1"/>
</dbReference>
<accession>A0A1L1PKV2</accession>
<feature type="region of interest" description="Disordered" evidence="15">
    <location>
        <begin position="605"/>
        <end position="637"/>
    </location>
</feature>
<dbReference type="Pfam" id="PF13675">
    <property type="entry name" value="PilJ"/>
    <property type="match status" value="1"/>
</dbReference>
<feature type="transmembrane region" description="Helical" evidence="16">
    <location>
        <begin position="164"/>
        <end position="186"/>
    </location>
</feature>
<evidence type="ECO:0000256" key="9">
    <source>
        <dbReference type="ARBA" id="ARBA00022777"/>
    </source>
</evidence>
<organism evidence="19 20">
    <name type="scientific">Hydrogenophaga intermedia</name>
    <dbReference type="NCBI Taxonomy" id="65786"/>
    <lineage>
        <taxon>Bacteria</taxon>
        <taxon>Pseudomonadati</taxon>
        <taxon>Pseudomonadota</taxon>
        <taxon>Betaproteobacteria</taxon>
        <taxon>Burkholderiales</taxon>
        <taxon>Comamonadaceae</taxon>
        <taxon>Hydrogenophaga</taxon>
    </lineage>
</organism>
<dbReference type="InterPro" id="IPR036890">
    <property type="entry name" value="HATPase_C_sf"/>
</dbReference>
<evidence type="ECO:0000256" key="14">
    <source>
        <dbReference type="PIRNR" id="PIRNR003167"/>
    </source>
</evidence>
<dbReference type="InterPro" id="IPR003594">
    <property type="entry name" value="HATPase_dom"/>
</dbReference>
<dbReference type="Gene3D" id="6.10.340.10">
    <property type="match status" value="1"/>
</dbReference>
<proteinExistence type="predicted"/>
<protein>
    <recommendedName>
        <fullName evidence="14">Sensor protein</fullName>
        <ecNumber evidence="14">2.7.13.3</ecNumber>
    </recommendedName>
</protein>
<dbReference type="CDD" id="cd16917">
    <property type="entry name" value="HATPase_UhpB-NarQ-NarX-like"/>
    <property type="match status" value="1"/>
</dbReference>
<keyword evidence="9 14" id="KW-0418">Kinase</keyword>
<dbReference type="EMBL" id="CCAE010000012">
    <property type="protein sequence ID" value="CDN87557.1"/>
    <property type="molecule type" value="Genomic_DNA"/>
</dbReference>
<evidence type="ECO:0000256" key="13">
    <source>
        <dbReference type="ARBA" id="ARBA00023136"/>
    </source>
</evidence>
<comment type="subcellular location">
    <subcellularLocation>
        <location evidence="2">Cell inner membrane</location>
        <topology evidence="2">Multi-pass membrane protein</topology>
    </subcellularLocation>
</comment>
<dbReference type="InterPro" id="IPR050482">
    <property type="entry name" value="Sensor_HK_TwoCompSys"/>
</dbReference>
<reference evidence="20" key="2">
    <citation type="submission" date="2014-11" db="EMBL/GenBank/DDBJ databases">
        <title>Draft genome sequence of Hydrogenophaga intermedia S1.</title>
        <authorList>
            <person name="Gan H.M."/>
            <person name="Chew T.H."/>
            <person name="Stolz A."/>
        </authorList>
    </citation>
    <scope>NUCLEOTIDE SEQUENCE [LARGE SCALE GENOMIC DNA]</scope>
    <source>
        <strain evidence="20">S1</strain>
    </source>
</reference>
<dbReference type="PROSITE" id="PS50885">
    <property type="entry name" value="HAMP"/>
    <property type="match status" value="1"/>
</dbReference>
<keyword evidence="3 14" id="KW-1003">Cell membrane</keyword>
<dbReference type="SUPFAM" id="SSF55874">
    <property type="entry name" value="ATPase domain of HSP90 chaperone/DNA topoisomerase II/histidine kinase"/>
    <property type="match status" value="1"/>
</dbReference>
<keyword evidence="12 14" id="KW-0902">Two-component regulatory system</keyword>
<keyword evidence="7 16" id="KW-0812">Transmembrane</keyword>
<evidence type="ECO:0000313" key="20">
    <source>
        <dbReference type="Proteomes" id="UP000028878"/>
    </source>
</evidence>
<dbReference type="CDD" id="cd06225">
    <property type="entry name" value="HAMP"/>
    <property type="match status" value="1"/>
</dbReference>
<dbReference type="AlphaFoldDB" id="A0A1L1PKV2"/>
<evidence type="ECO:0000259" key="17">
    <source>
        <dbReference type="PROSITE" id="PS50109"/>
    </source>
</evidence>
<comment type="catalytic activity">
    <reaction evidence="1 14">
        <text>ATP + protein L-histidine = ADP + protein N-phospho-L-histidine.</text>
        <dbReference type="EC" id="2.7.13.3"/>
    </reaction>
</comment>
<keyword evidence="6 14" id="KW-0808">Transferase</keyword>
<feature type="domain" description="HAMP" evidence="18">
    <location>
        <begin position="189"/>
        <end position="241"/>
    </location>
</feature>
<evidence type="ECO:0000256" key="7">
    <source>
        <dbReference type="ARBA" id="ARBA00022692"/>
    </source>
</evidence>
<dbReference type="RefSeq" id="WP_009520401.1">
    <property type="nucleotide sequence ID" value="NZ_CCAE010000012.1"/>
</dbReference>
<feature type="transmembrane region" description="Helical" evidence="16">
    <location>
        <begin position="16"/>
        <end position="37"/>
    </location>
</feature>
<dbReference type="GO" id="GO:0046983">
    <property type="term" value="F:protein dimerization activity"/>
    <property type="evidence" value="ECO:0007669"/>
    <property type="project" value="UniProtKB-UniRule"/>
</dbReference>
<dbReference type="EC" id="2.7.13.3" evidence="14"/>
<dbReference type="SMART" id="SM00065">
    <property type="entry name" value="GAF"/>
    <property type="match status" value="1"/>
</dbReference>
<dbReference type="InterPro" id="IPR005467">
    <property type="entry name" value="His_kinase_dom"/>
</dbReference>
<evidence type="ECO:0000256" key="2">
    <source>
        <dbReference type="ARBA" id="ARBA00004429"/>
    </source>
</evidence>
<dbReference type="SUPFAM" id="SSF55781">
    <property type="entry name" value="GAF domain-like"/>
    <property type="match status" value="1"/>
</dbReference>
<reference evidence="20" key="1">
    <citation type="submission" date="2014-02" db="EMBL/GenBank/DDBJ databases">
        <authorList>
            <person name="Gan H."/>
        </authorList>
    </citation>
    <scope>NUCLEOTIDE SEQUENCE [LARGE SCALE GENOMIC DNA]</scope>
    <source>
        <strain evidence="20">S1</strain>
    </source>
</reference>